<dbReference type="InterPro" id="IPR003616">
    <property type="entry name" value="Post-SET_dom"/>
</dbReference>
<feature type="compositionally biased region" description="Polar residues" evidence="14">
    <location>
        <begin position="1140"/>
        <end position="1155"/>
    </location>
</feature>
<proteinExistence type="predicted"/>
<dbReference type="Pfam" id="PF00856">
    <property type="entry name" value="SET"/>
    <property type="match status" value="1"/>
</dbReference>
<keyword evidence="5" id="KW-0808">Transferase</keyword>
<evidence type="ECO:0000259" key="16">
    <source>
        <dbReference type="PROSITE" id="PS50280"/>
    </source>
</evidence>
<dbReference type="SMART" id="SM00317">
    <property type="entry name" value="SET"/>
    <property type="match status" value="1"/>
</dbReference>
<feature type="compositionally biased region" description="Polar residues" evidence="14">
    <location>
        <begin position="382"/>
        <end position="391"/>
    </location>
</feature>
<sequence>IGRTMSKPGERNRFNEDHGKKQSSSLANGMDSHPVCGSAEKRSHHWRSYKLIVDPALKKGSHKLYRYDGQTFSMPNPGIPPVDMVRDPRIGRLWTKYKETDLPVPKFKIDECYIGPVPPKEVTFARLNDNIREGFLTDMCKKFGDIEEVEILYNPKNKKHLGIAKVVFENVKSAKVAVQSLHNTSVMGNIIHVELDPKGKHRFIHAALRHRGVAYSPKTSLWIWLDHRNINPFIVKPRRLSESSMAVVGGALPPSSSNTPLSLETGYSSLRQDTPQSQGTPHTPRQPGTPYSQDSNYSSRQSTPAYQSGRTESSGSYKSRRHESKFQDAYNRRPERPQYRSNMYRNTPSEQSPFKQHQLTPPEPPPSTPTFAYSAPPPATPNFKSAFSPYQTPLPPAFPPAEPAFHHPAQREGEYLRPPQPPLPAAVDFLPVNERPETPPEPPPEPTAAPATPPPQTPERCPSPGSPVHDLERNSLDSRIEMLLKEKRTKLLPFLEERDSDNEVQMEGSPISSSSSQLSPIPPYLGGQQNSRPCSTGLEDISPTPLPDSEDDEPTPGVHLSAKRIGSPAADETGNSDLKNATLRGRSSTEKMETGHQSSGEDMEISDDEMPGAPITSGDCSKDIVINSAVSPMHTHAIPPGYHPLQHQAGFAMHHHLAAHLAAHPGVPPHMLAPISPYAPSMMPLMQMELMSRLQWSTVPMSFQMQQQMLSRMAQTRGPYVYPHYMDSGAFAGPYQPLAMGATHASSAQEWQNPSIPKFNPTVPPPGYDGKKEDPHKATVDGVLLVIVKELKAIMKRDLNRKMVEVVAFRAFDEWWEKKEHSAKASLTPLKGSEGKEEDRPKPKETLGSSLLENWNKGEGLGYEGMGLGIGLRGAIRLPSFKVKRKDPPEVASASDNKRARPSTPVDDELEDEERDRDLTELPADESKMDADGLAKRRHSRPRVLDSEGEEEEDTSEKEESVSDREEGESDEVKVKDRLTSGKVMYRLCFSNSPPPVPLNPPVEVRSLLHPPSVPIPEFPQRARLPTEEDIPRTPGRDLMDRARGLGKSQSTDTVPITPGSDAPLTGSSLLLSSPHIPGSPFSYPAQSPVLSAGLPRTPGRDLTFTPVFPDPAVLTLNRKISSESLDDKPVFKEPPLNSLPHQTQSAGSELSTSVPEDLSSDLSVDVPEPSDGTPSKKKPGRPKGKKGLAASPAHESLELSAESEPLPPEAHLDDPSIHAISAESPKHSTLDFREEGSKPQTVLPAEDGLLSCDEDSPVVAKSTRRSRRCWEELLLGSLSPVTTPPRSYFTRRSDFEEMTILYDIWNEGIDEEDIRLLQITYDKMLQQDNGNDWLNDTLWVNHPHILSVEKKRRDDGMRDHATGCARSEGYYKIDKKDKIKYLQSSRLLSEEPPVDTQGMSIPAQVQASSRAGSERRSEQRRLLSSFACDSDLLKFNQLKFRKKKIRFCKSNIHDWGLFAMEPIAADEMVIEYVGQNIRQVIADMREKRYEEEGIGSSYMFRVDHDTIIDATKCGNFARFINHSCNPNCYAKVITVESQKKIVIYSRQPINVNEEITYDYKFPIEDEKIPCLCGAENCRGTLN</sequence>
<feature type="compositionally biased region" description="Acidic residues" evidence="14">
    <location>
        <begin position="906"/>
        <end position="915"/>
    </location>
</feature>
<evidence type="ECO:0000256" key="3">
    <source>
        <dbReference type="ARBA" id="ARBA00022454"/>
    </source>
</evidence>
<keyword evidence="7" id="KW-0156">Chromatin regulator</keyword>
<evidence type="ECO:0000256" key="7">
    <source>
        <dbReference type="ARBA" id="ARBA00022853"/>
    </source>
</evidence>
<dbReference type="GO" id="GO:0032259">
    <property type="term" value="P:methylation"/>
    <property type="evidence" value="ECO:0007669"/>
    <property type="project" value="UniProtKB-KW"/>
</dbReference>
<dbReference type="InterPro" id="IPR000504">
    <property type="entry name" value="RRM_dom"/>
</dbReference>
<evidence type="ECO:0000256" key="2">
    <source>
        <dbReference type="ARBA" id="ARBA00004286"/>
    </source>
</evidence>
<feature type="compositionally biased region" description="Basic and acidic residues" evidence="14">
    <location>
        <begin position="916"/>
        <end position="935"/>
    </location>
</feature>
<feature type="compositionally biased region" description="Pro residues" evidence="14">
    <location>
        <begin position="392"/>
        <end position="402"/>
    </location>
</feature>
<dbReference type="SUPFAM" id="SSF54928">
    <property type="entry name" value="RNA-binding domain, RBD"/>
    <property type="match status" value="1"/>
</dbReference>
<keyword evidence="10" id="KW-0010">Activator</keyword>
<feature type="region of interest" description="Disordered" evidence="14">
    <location>
        <begin position="1123"/>
        <end position="1215"/>
    </location>
</feature>
<keyword evidence="9" id="KW-0805">Transcription regulation</keyword>
<feature type="domain" description="RRM" evidence="15">
    <location>
        <begin position="110"/>
        <end position="198"/>
    </location>
</feature>
<feature type="compositionally biased region" description="Basic and acidic residues" evidence="14">
    <location>
        <begin position="958"/>
        <end position="978"/>
    </location>
</feature>
<feature type="compositionally biased region" description="Polar residues" evidence="14">
    <location>
        <begin position="265"/>
        <end position="283"/>
    </location>
</feature>
<evidence type="ECO:0000313" key="19">
    <source>
        <dbReference type="Proteomes" id="UP000694383"/>
    </source>
</evidence>
<evidence type="ECO:0000256" key="6">
    <source>
        <dbReference type="ARBA" id="ARBA00022691"/>
    </source>
</evidence>
<dbReference type="SUPFAM" id="SSF82199">
    <property type="entry name" value="SET domain"/>
    <property type="match status" value="1"/>
</dbReference>
<feature type="region of interest" description="Disordered" evidence="14">
    <location>
        <begin position="886"/>
        <end position="978"/>
    </location>
</feature>
<feature type="compositionally biased region" description="Acidic residues" evidence="14">
    <location>
        <begin position="601"/>
        <end position="610"/>
    </location>
</feature>
<dbReference type="GO" id="GO:0048188">
    <property type="term" value="C:Set1C/COMPASS complex"/>
    <property type="evidence" value="ECO:0007669"/>
    <property type="project" value="InterPro"/>
</dbReference>
<accession>A0A8C7X3X0</accession>
<dbReference type="InterPro" id="IPR001214">
    <property type="entry name" value="SET_dom"/>
</dbReference>
<dbReference type="GO" id="GO:0003723">
    <property type="term" value="F:RNA binding"/>
    <property type="evidence" value="ECO:0007669"/>
    <property type="project" value="UniProtKB-UniRule"/>
</dbReference>
<feature type="compositionally biased region" description="Acidic residues" evidence="14">
    <location>
        <begin position="947"/>
        <end position="957"/>
    </location>
</feature>
<dbReference type="FunFam" id="3.30.70.330:FF:000178">
    <property type="entry name" value="Histone-lysine N-methyltransferase"/>
    <property type="match status" value="1"/>
</dbReference>
<dbReference type="PROSITE" id="PS50868">
    <property type="entry name" value="POST_SET"/>
    <property type="match status" value="1"/>
</dbReference>
<evidence type="ECO:0000256" key="8">
    <source>
        <dbReference type="ARBA" id="ARBA00022884"/>
    </source>
</evidence>
<dbReference type="InterPro" id="IPR037841">
    <property type="entry name" value="SET_SETD1A/B"/>
</dbReference>
<dbReference type="Pfam" id="PF00076">
    <property type="entry name" value="RRM_1"/>
    <property type="match status" value="1"/>
</dbReference>
<dbReference type="InterPro" id="IPR044570">
    <property type="entry name" value="Set1-like"/>
</dbReference>
<feature type="compositionally biased region" description="Low complexity" evidence="14">
    <location>
        <begin position="252"/>
        <end position="263"/>
    </location>
</feature>
<dbReference type="Gene3D" id="2.170.270.10">
    <property type="entry name" value="SET domain"/>
    <property type="match status" value="1"/>
</dbReference>
<feature type="compositionally biased region" description="Basic and acidic residues" evidence="14">
    <location>
        <begin position="8"/>
        <end position="20"/>
    </location>
</feature>
<dbReference type="Ensembl" id="ENSOSIT00000008225.1">
    <property type="protein sequence ID" value="ENSOSIP00000007701.1"/>
    <property type="gene ID" value="ENSOSIG00000004845.1"/>
</dbReference>
<dbReference type="InterPro" id="IPR046341">
    <property type="entry name" value="SET_dom_sf"/>
</dbReference>
<feature type="compositionally biased region" description="Basic and acidic residues" evidence="14">
    <location>
        <begin position="1025"/>
        <end position="1044"/>
    </location>
</feature>
<feature type="region of interest" description="Disordered" evidence="14">
    <location>
        <begin position="1016"/>
        <end position="1110"/>
    </location>
</feature>
<evidence type="ECO:0000256" key="14">
    <source>
        <dbReference type="SAM" id="MobiDB-lite"/>
    </source>
</evidence>
<evidence type="ECO:0000259" key="15">
    <source>
        <dbReference type="PROSITE" id="PS50102"/>
    </source>
</evidence>
<evidence type="ECO:0000256" key="1">
    <source>
        <dbReference type="ARBA" id="ARBA00004123"/>
    </source>
</evidence>
<evidence type="ECO:0000259" key="17">
    <source>
        <dbReference type="PROSITE" id="PS50868"/>
    </source>
</evidence>
<keyword evidence="19" id="KW-1185">Reference proteome</keyword>
<dbReference type="InterPro" id="IPR024657">
    <property type="entry name" value="COMPASS_Set1_N-SET"/>
</dbReference>
<keyword evidence="11" id="KW-0804">Transcription</keyword>
<feature type="compositionally biased region" description="Polar residues" evidence="14">
    <location>
        <begin position="339"/>
        <end position="359"/>
    </location>
</feature>
<dbReference type="SMART" id="SM01291">
    <property type="entry name" value="N-SET"/>
    <property type="match status" value="1"/>
</dbReference>
<dbReference type="InterPro" id="IPR035979">
    <property type="entry name" value="RBD_domain_sf"/>
</dbReference>
<feature type="compositionally biased region" description="Basic and acidic residues" evidence="14">
    <location>
        <begin position="324"/>
        <end position="338"/>
    </location>
</feature>
<dbReference type="SMART" id="SM00508">
    <property type="entry name" value="PostSET"/>
    <property type="match status" value="1"/>
</dbReference>
<feature type="domain" description="Post-SET" evidence="17">
    <location>
        <begin position="1567"/>
        <end position="1583"/>
    </location>
</feature>
<keyword evidence="4" id="KW-0489">Methyltransferase</keyword>
<keyword evidence="12" id="KW-0539">Nucleus</keyword>
<dbReference type="Gene3D" id="3.30.70.330">
    <property type="match status" value="1"/>
</dbReference>
<dbReference type="GO" id="GO:0042800">
    <property type="term" value="F:histone H3K4 methyltransferase activity"/>
    <property type="evidence" value="ECO:0007669"/>
    <property type="project" value="InterPro"/>
</dbReference>
<dbReference type="GeneTree" id="ENSGT00940000154575"/>
<dbReference type="GO" id="GO:0005694">
    <property type="term" value="C:chromosome"/>
    <property type="evidence" value="ECO:0007669"/>
    <property type="project" value="UniProtKB-SubCell"/>
</dbReference>
<feature type="compositionally biased region" description="Pro residues" evidence="14">
    <location>
        <begin position="439"/>
        <end position="457"/>
    </location>
</feature>
<reference evidence="18" key="1">
    <citation type="submission" date="2025-08" db="UniProtKB">
        <authorList>
            <consortium name="Ensembl"/>
        </authorList>
    </citation>
    <scope>IDENTIFICATION</scope>
</reference>
<keyword evidence="8 13" id="KW-0694">RNA-binding</keyword>
<dbReference type="FunFam" id="2.170.270.10:FF:000010">
    <property type="entry name" value="Histone-lysine N-methyltransferase"/>
    <property type="match status" value="1"/>
</dbReference>
<keyword evidence="6" id="KW-0949">S-adenosyl-L-methionine</keyword>
<feature type="domain" description="SET" evidence="16">
    <location>
        <begin position="1444"/>
        <end position="1561"/>
    </location>
</feature>
<feature type="region of interest" description="Disordered" evidence="14">
    <location>
        <begin position="1391"/>
        <end position="1417"/>
    </location>
</feature>
<feature type="compositionally biased region" description="Low complexity" evidence="14">
    <location>
        <begin position="509"/>
        <end position="519"/>
    </location>
</feature>
<feature type="region of interest" description="Disordered" evidence="14">
    <location>
        <begin position="1"/>
        <end position="39"/>
    </location>
</feature>
<evidence type="ECO:0000256" key="11">
    <source>
        <dbReference type="ARBA" id="ARBA00023163"/>
    </source>
</evidence>
<dbReference type="SMART" id="SM00360">
    <property type="entry name" value="RRM"/>
    <property type="match status" value="1"/>
</dbReference>
<feature type="region of interest" description="Disordered" evidence="14">
    <location>
        <begin position="250"/>
        <end position="475"/>
    </location>
</feature>
<evidence type="ECO:0000256" key="13">
    <source>
        <dbReference type="PROSITE-ProRule" id="PRU00176"/>
    </source>
</evidence>
<evidence type="ECO:0000256" key="5">
    <source>
        <dbReference type="ARBA" id="ARBA00022679"/>
    </source>
</evidence>
<evidence type="ECO:0000256" key="12">
    <source>
        <dbReference type="ARBA" id="ARBA00023242"/>
    </source>
</evidence>
<feature type="compositionally biased region" description="Basic and acidic residues" evidence="14">
    <location>
        <begin position="1227"/>
        <end position="1238"/>
    </location>
</feature>
<feature type="compositionally biased region" description="Low complexity" evidence="14">
    <location>
        <begin position="1188"/>
        <end position="1205"/>
    </location>
</feature>
<feature type="region of interest" description="Disordered" evidence="14">
    <location>
        <begin position="1227"/>
        <end position="1250"/>
    </location>
</feature>
<organism evidence="18 19">
    <name type="scientific">Oryzias sinensis</name>
    <name type="common">Chinese medaka</name>
    <dbReference type="NCBI Taxonomy" id="183150"/>
    <lineage>
        <taxon>Eukaryota</taxon>
        <taxon>Metazoa</taxon>
        <taxon>Chordata</taxon>
        <taxon>Craniata</taxon>
        <taxon>Vertebrata</taxon>
        <taxon>Euteleostomi</taxon>
        <taxon>Actinopterygii</taxon>
        <taxon>Neopterygii</taxon>
        <taxon>Teleostei</taxon>
        <taxon>Neoteleostei</taxon>
        <taxon>Acanthomorphata</taxon>
        <taxon>Ovalentaria</taxon>
        <taxon>Atherinomorphae</taxon>
        <taxon>Beloniformes</taxon>
        <taxon>Adrianichthyidae</taxon>
        <taxon>Oryziinae</taxon>
        <taxon>Oryzias</taxon>
    </lineage>
</organism>
<feature type="compositionally biased region" description="Basic residues" evidence="14">
    <location>
        <begin position="1176"/>
        <end position="1187"/>
    </location>
</feature>
<protein>
    <submittedName>
        <fullName evidence="18">SET domain containing 1B, histone lysine methyltransferase a</fullName>
    </submittedName>
</protein>
<dbReference type="PANTHER" id="PTHR45814">
    <property type="entry name" value="HISTONE-LYSINE N-METHYLTRANSFERASE SETD1"/>
    <property type="match status" value="1"/>
</dbReference>
<feature type="region of interest" description="Disordered" evidence="14">
    <location>
        <begin position="489"/>
        <end position="618"/>
    </location>
</feature>
<feature type="compositionally biased region" description="Polar residues" evidence="14">
    <location>
        <begin position="289"/>
        <end position="317"/>
    </location>
</feature>
<comment type="subcellular location">
    <subcellularLocation>
        <location evidence="2">Chromosome</location>
    </subcellularLocation>
    <subcellularLocation>
        <location evidence="1">Nucleus</location>
    </subcellularLocation>
</comment>
<dbReference type="Pfam" id="PF11764">
    <property type="entry name" value="N-SET"/>
    <property type="match status" value="1"/>
</dbReference>
<reference evidence="18" key="2">
    <citation type="submission" date="2025-09" db="UniProtKB">
        <authorList>
            <consortium name="Ensembl"/>
        </authorList>
    </citation>
    <scope>IDENTIFICATION</scope>
</reference>
<feature type="compositionally biased region" description="Basic and acidic residues" evidence="14">
    <location>
        <begin position="833"/>
        <end position="845"/>
    </location>
</feature>
<evidence type="ECO:0000256" key="10">
    <source>
        <dbReference type="ARBA" id="ARBA00023159"/>
    </source>
</evidence>
<evidence type="ECO:0000256" key="9">
    <source>
        <dbReference type="ARBA" id="ARBA00023015"/>
    </source>
</evidence>
<dbReference type="CDD" id="cd19169">
    <property type="entry name" value="SET_SETD1"/>
    <property type="match status" value="1"/>
</dbReference>
<dbReference type="PROSITE" id="PS50280">
    <property type="entry name" value="SET"/>
    <property type="match status" value="1"/>
</dbReference>
<keyword evidence="3" id="KW-0158">Chromosome</keyword>
<evidence type="ECO:0000313" key="18">
    <source>
        <dbReference type="Ensembl" id="ENSOSIP00000007701.1"/>
    </source>
</evidence>
<dbReference type="PANTHER" id="PTHR45814:SF1">
    <property type="entry name" value="HISTONE-LYSINE N-METHYLTRANSFERASE SETD1B"/>
    <property type="match status" value="1"/>
</dbReference>
<dbReference type="InterPro" id="IPR012677">
    <property type="entry name" value="Nucleotide-bd_a/b_plait_sf"/>
</dbReference>
<dbReference type="PROSITE" id="PS50102">
    <property type="entry name" value="RRM"/>
    <property type="match status" value="1"/>
</dbReference>
<name>A0A8C7X3X0_9TELE</name>
<dbReference type="Proteomes" id="UP000694383">
    <property type="component" value="Unplaced"/>
</dbReference>
<feature type="region of interest" description="Disordered" evidence="14">
    <location>
        <begin position="823"/>
        <end position="851"/>
    </location>
</feature>
<evidence type="ECO:0000256" key="4">
    <source>
        <dbReference type="ARBA" id="ARBA00022603"/>
    </source>
</evidence>